<feature type="compositionally biased region" description="Basic and acidic residues" evidence="1">
    <location>
        <begin position="537"/>
        <end position="550"/>
    </location>
</feature>
<dbReference type="EMBL" id="KE124107">
    <property type="protein sequence ID" value="EPB82592.1"/>
    <property type="molecule type" value="Genomic_DNA"/>
</dbReference>
<dbReference type="GO" id="GO:0046983">
    <property type="term" value="F:protein dimerization activity"/>
    <property type="evidence" value="ECO:0007669"/>
    <property type="project" value="InterPro"/>
</dbReference>
<keyword evidence="4" id="KW-1185">Reference proteome</keyword>
<dbReference type="VEuPathDB" id="FungiDB:HMPREF1544_10676"/>
<dbReference type="OMA" id="FAAIDQW"/>
<feature type="region of interest" description="Disordered" evidence="1">
    <location>
        <begin position="104"/>
        <end position="124"/>
    </location>
</feature>
<sequence>MLQQEMADLDFDTYFDVTSNSIHPHHPQQQQAHYDQAIHPTQQLDMPHRFNTPLVVPQLQQQQQQQQQYYMRQQQQQLQPPQQSFEMFDWCFKQQQQHAQMMNSTHSTPVSTPGGNGINPHQTDCSPRPHYFYSAQQFQHHQHQAQTNSSNRSSISPQFQMQQHTNEYNNANYVPPSEPAIPPQQQQQQPVMVTSNAPVVGIPPVNVAMATNATGLPTPMSDVIFPGTPQSRSSIQSSESNSPCSTSEPPATISPVLDIPPPLTSAFAAIDQWGKSNEDEAVPEGSKENYHETRHWRKTKRSDSISSNTSNMVAAAVAAVAARTAPRNSSPVETGRQLKKVAHNAIERRYRNNINDRIRDLKNVVPALYKAKIREKKSNSSKSNTEEDDDDTAAAESSDDDSSSTKTGEFVDGVEVAKKLNKATILHKATEYIHHLKHTNELAERENQVLQQILAQMPGGAKVLARFQVQKLDFQQAEQQRLLAERKESMERERAERQRMLRERAAQRAALAELLPKPERRPYRRRNKKNTTTNSNDKCKSTEETTKEQAQDQQTAAGSHDTITPSESSTTNDATTATTTATTTASAGTSGNKAFMAMFLCLAIVSPLSFENTAAKPFHGGRALSQQQQISIRSLPSTTPSSFEYW</sequence>
<feature type="region of interest" description="Disordered" evidence="1">
    <location>
        <begin position="374"/>
        <end position="408"/>
    </location>
</feature>
<name>S2J359_MUCC1</name>
<dbReference type="eggNOG" id="KOG2588">
    <property type="taxonomic scope" value="Eukaryota"/>
</dbReference>
<feature type="compositionally biased region" description="Polar residues" evidence="1">
    <location>
        <begin position="551"/>
        <end position="565"/>
    </location>
</feature>
<dbReference type="Gene3D" id="4.10.280.10">
    <property type="entry name" value="Helix-loop-helix DNA-binding domain"/>
    <property type="match status" value="1"/>
</dbReference>
<feature type="compositionally biased region" description="Acidic residues" evidence="1">
    <location>
        <begin position="386"/>
        <end position="402"/>
    </location>
</feature>
<evidence type="ECO:0000259" key="2">
    <source>
        <dbReference type="PROSITE" id="PS50888"/>
    </source>
</evidence>
<dbReference type="Pfam" id="PF00010">
    <property type="entry name" value="HLH"/>
    <property type="match status" value="1"/>
</dbReference>
<evidence type="ECO:0000256" key="1">
    <source>
        <dbReference type="SAM" id="MobiDB-lite"/>
    </source>
</evidence>
<dbReference type="Proteomes" id="UP000014254">
    <property type="component" value="Unassembled WGS sequence"/>
</dbReference>
<feature type="compositionally biased region" description="Basic and acidic residues" evidence="1">
    <location>
        <begin position="485"/>
        <end position="506"/>
    </location>
</feature>
<feature type="region of interest" description="Disordered" evidence="1">
    <location>
        <begin position="138"/>
        <end position="159"/>
    </location>
</feature>
<dbReference type="PANTHER" id="PTHR47336:SF2">
    <property type="entry name" value="TRANSCRIPTION FACTOR HMS1-RELATED"/>
    <property type="match status" value="1"/>
</dbReference>
<dbReference type="SMART" id="SM00353">
    <property type="entry name" value="HLH"/>
    <property type="match status" value="1"/>
</dbReference>
<dbReference type="PANTHER" id="PTHR47336">
    <property type="entry name" value="TRANSCRIPTION FACTOR HMS1-RELATED"/>
    <property type="match status" value="1"/>
</dbReference>
<evidence type="ECO:0000313" key="4">
    <source>
        <dbReference type="Proteomes" id="UP000014254"/>
    </source>
</evidence>
<dbReference type="InterPro" id="IPR011598">
    <property type="entry name" value="bHLH_dom"/>
</dbReference>
<proteinExistence type="predicted"/>
<feature type="compositionally biased region" description="Low complexity" evidence="1">
    <location>
        <begin position="231"/>
        <end position="250"/>
    </location>
</feature>
<dbReference type="AlphaFoldDB" id="S2J359"/>
<evidence type="ECO:0000313" key="3">
    <source>
        <dbReference type="EMBL" id="EPB82592.1"/>
    </source>
</evidence>
<dbReference type="InterPro" id="IPR036638">
    <property type="entry name" value="HLH_DNA-bd_sf"/>
</dbReference>
<dbReference type="InParanoid" id="S2J359"/>
<accession>S2J359</accession>
<dbReference type="PROSITE" id="PS50888">
    <property type="entry name" value="BHLH"/>
    <property type="match status" value="1"/>
</dbReference>
<gene>
    <name evidence="3" type="ORF">HMPREF1544_10676</name>
</gene>
<feature type="compositionally biased region" description="Polar residues" evidence="1">
    <location>
        <begin position="147"/>
        <end position="159"/>
    </location>
</feature>
<feature type="domain" description="BHLH" evidence="2">
    <location>
        <begin position="338"/>
        <end position="436"/>
    </location>
</feature>
<dbReference type="OrthoDB" id="2133190at2759"/>
<organism evidence="3 4">
    <name type="scientific">Mucor circinelloides f. circinelloides (strain 1006PhL)</name>
    <name type="common">Mucormycosis agent</name>
    <name type="synonym">Calyptromyces circinelloides</name>
    <dbReference type="NCBI Taxonomy" id="1220926"/>
    <lineage>
        <taxon>Eukaryota</taxon>
        <taxon>Fungi</taxon>
        <taxon>Fungi incertae sedis</taxon>
        <taxon>Mucoromycota</taxon>
        <taxon>Mucoromycotina</taxon>
        <taxon>Mucoromycetes</taxon>
        <taxon>Mucorales</taxon>
        <taxon>Mucorineae</taxon>
        <taxon>Mucoraceae</taxon>
        <taxon>Mucor</taxon>
    </lineage>
</organism>
<protein>
    <recommendedName>
        <fullName evidence="2">BHLH domain-containing protein</fullName>
    </recommendedName>
</protein>
<dbReference type="STRING" id="1220926.S2J359"/>
<feature type="region of interest" description="Disordered" evidence="1">
    <location>
        <begin position="220"/>
        <end position="260"/>
    </location>
</feature>
<feature type="compositionally biased region" description="Low complexity" evidence="1">
    <location>
        <begin position="566"/>
        <end position="588"/>
    </location>
</feature>
<reference evidence="4" key="1">
    <citation type="submission" date="2013-05" db="EMBL/GenBank/DDBJ databases">
        <title>The Genome sequence of Mucor circinelloides f. circinelloides 1006PhL.</title>
        <authorList>
            <consortium name="The Broad Institute Genomics Platform"/>
            <person name="Cuomo C."/>
            <person name="Earl A."/>
            <person name="Findley K."/>
            <person name="Lee S.C."/>
            <person name="Walker B."/>
            <person name="Young S."/>
            <person name="Zeng Q."/>
            <person name="Gargeya S."/>
            <person name="Fitzgerald M."/>
            <person name="Haas B."/>
            <person name="Abouelleil A."/>
            <person name="Allen A.W."/>
            <person name="Alvarado L."/>
            <person name="Arachchi H.M."/>
            <person name="Berlin A.M."/>
            <person name="Chapman S.B."/>
            <person name="Gainer-Dewar J."/>
            <person name="Goldberg J."/>
            <person name="Griggs A."/>
            <person name="Gujja S."/>
            <person name="Hansen M."/>
            <person name="Howarth C."/>
            <person name="Imamovic A."/>
            <person name="Ireland A."/>
            <person name="Larimer J."/>
            <person name="McCowan C."/>
            <person name="Murphy C."/>
            <person name="Pearson M."/>
            <person name="Poon T.W."/>
            <person name="Priest M."/>
            <person name="Roberts A."/>
            <person name="Saif S."/>
            <person name="Shea T."/>
            <person name="Sisk P."/>
            <person name="Sykes S."/>
            <person name="Wortman J."/>
            <person name="Nusbaum C."/>
            <person name="Birren B."/>
        </authorList>
    </citation>
    <scope>NUCLEOTIDE SEQUENCE [LARGE SCALE GENOMIC DNA]</scope>
    <source>
        <strain evidence="4">1006PhL</strain>
    </source>
</reference>
<dbReference type="InterPro" id="IPR052099">
    <property type="entry name" value="Regulatory_TF_Diverse"/>
</dbReference>
<feature type="region of interest" description="Disordered" evidence="1">
    <location>
        <begin position="485"/>
        <end position="588"/>
    </location>
</feature>
<dbReference type="SUPFAM" id="SSF47459">
    <property type="entry name" value="HLH, helix-loop-helix DNA-binding domain"/>
    <property type="match status" value="1"/>
</dbReference>
<feature type="region of interest" description="Disordered" evidence="1">
    <location>
        <begin position="274"/>
        <end position="308"/>
    </location>
</feature>